<keyword evidence="4" id="KW-0067">ATP-binding</keyword>
<dbReference type="Gene3D" id="3.40.50.12780">
    <property type="entry name" value="N-terminal domain of ligase-like"/>
    <property type="match status" value="1"/>
</dbReference>
<dbReference type="Proteomes" id="UP001163255">
    <property type="component" value="Chromosome"/>
</dbReference>
<dbReference type="PANTHER" id="PTHR43201">
    <property type="entry name" value="ACYL-COA SYNTHETASE"/>
    <property type="match status" value="1"/>
</dbReference>
<evidence type="ECO:0000259" key="5">
    <source>
        <dbReference type="Pfam" id="PF00501"/>
    </source>
</evidence>
<evidence type="ECO:0000259" key="6">
    <source>
        <dbReference type="Pfam" id="PF13193"/>
    </source>
</evidence>
<evidence type="ECO:0000256" key="1">
    <source>
        <dbReference type="ARBA" id="ARBA00022428"/>
    </source>
</evidence>
<keyword evidence="2 7" id="KW-0436">Ligase</keyword>
<name>A0ABY6GW81_9GAMM</name>
<dbReference type="EC" id="6.2.1.26" evidence="7"/>
<dbReference type="RefSeq" id="WP_262599437.1">
    <property type="nucleotide sequence ID" value="NZ_CP103300.1"/>
</dbReference>
<feature type="domain" description="AMP-binding enzyme C-terminal" evidence="6">
    <location>
        <begin position="387"/>
        <end position="450"/>
    </location>
</feature>
<evidence type="ECO:0000256" key="4">
    <source>
        <dbReference type="ARBA" id="ARBA00022840"/>
    </source>
</evidence>
<accession>A0ABY6GW81</accession>
<dbReference type="PANTHER" id="PTHR43201:SF32">
    <property type="entry name" value="2-SUCCINYLBENZOATE--COA LIGASE, CHLOROPLASTIC_PEROXISOMAL"/>
    <property type="match status" value="1"/>
</dbReference>
<dbReference type="InterPro" id="IPR010192">
    <property type="entry name" value="MenE"/>
</dbReference>
<evidence type="ECO:0000256" key="2">
    <source>
        <dbReference type="ARBA" id="ARBA00022598"/>
    </source>
</evidence>
<sequence length="513" mass="55526">MTLPLIECPLRRMALSSPDCAAVKVNDRSVSALQLDAWVEDYRQQLASRLSAGDRLLVILQDKLETVVVMLACLRSGLVYCPVNPVFPESRILDYAANIGASAYVTDNHFNPESIVPVGRPALTARMVAVDSLVVLDRKVIVDLIPTSGTTGVPKAVAHCLDNHLFSARGSAAVIELTQGDGWLLSLPLFHVGGFSIVIRCLMAGACMLIDQQGLPLSRLLNAMPVTHISLVNTQLQQIVQGDHCIDLAGTRLKTILLGGGVASAPLVRTVQEKNIQILTTYGMTEMSSQVCTGVPQFTSEGVTSGEVLPYRRVKIASDGEILVAGESLCLGYYFESQGSSRVVPVVDAEGWFHTGDLGEWVDQQIRVLGRKDNMLISGGENIHPEEIEQALLACEDVALAVVVAVTDAKFGQRPLAFVEMVGGTVNELEIKNFLADKIARFKIPDRILPLPNKLSNELLKELPPEFAGQKLFTGIKPNRRLLQELAGSLLIKTATNATFVVMIKAQAALLDF</sequence>
<gene>
    <name evidence="7" type="primary">menE</name>
    <name evidence="7" type="ORF">NX720_03595</name>
</gene>
<dbReference type="InterPro" id="IPR042099">
    <property type="entry name" value="ANL_N_sf"/>
</dbReference>
<dbReference type="Gene3D" id="3.30.300.30">
    <property type="match status" value="1"/>
</dbReference>
<keyword evidence="8" id="KW-1185">Reference proteome</keyword>
<dbReference type="EMBL" id="CP103300">
    <property type="protein sequence ID" value="UYM17022.1"/>
    <property type="molecule type" value="Genomic_DNA"/>
</dbReference>
<dbReference type="GO" id="GO:0008756">
    <property type="term" value="F:o-succinylbenzoate-CoA ligase activity"/>
    <property type="evidence" value="ECO:0007669"/>
    <property type="project" value="UniProtKB-EC"/>
</dbReference>
<keyword evidence="3" id="KW-0547">Nucleotide-binding</keyword>
<dbReference type="Pfam" id="PF00501">
    <property type="entry name" value="AMP-binding"/>
    <property type="match status" value="1"/>
</dbReference>
<protein>
    <submittedName>
        <fullName evidence="7">O-succinylbenzoate--CoA ligase</fullName>
        <ecNumber evidence="7">6.2.1.26</ecNumber>
    </submittedName>
</protein>
<reference evidence="7" key="1">
    <citation type="submission" date="2022-10" db="EMBL/GenBank/DDBJ databases">
        <title>Completed Genome Sequence of two octocoral isolated bacterium, Endozoicomonas euniceicola EF212T and Endozoicomonas gorgoniicola PS125T.</title>
        <authorList>
            <person name="Chiou Y.-J."/>
            <person name="Chen Y.-H."/>
        </authorList>
    </citation>
    <scope>NUCLEOTIDE SEQUENCE</scope>
    <source>
        <strain evidence="7">EF212</strain>
    </source>
</reference>
<keyword evidence="1" id="KW-0474">Menaquinone biosynthesis</keyword>
<evidence type="ECO:0000256" key="3">
    <source>
        <dbReference type="ARBA" id="ARBA00022741"/>
    </source>
</evidence>
<organism evidence="7 8">
    <name type="scientific">Endozoicomonas euniceicola</name>
    <dbReference type="NCBI Taxonomy" id="1234143"/>
    <lineage>
        <taxon>Bacteria</taxon>
        <taxon>Pseudomonadati</taxon>
        <taxon>Pseudomonadota</taxon>
        <taxon>Gammaproteobacteria</taxon>
        <taxon>Oceanospirillales</taxon>
        <taxon>Endozoicomonadaceae</taxon>
        <taxon>Endozoicomonas</taxon>
    </lineage>
</organism>
<dbReference type="CDD" id="cd17630">
    <property type="entry name" value="OSB_MenE-like"/>
    <property type="match status" value="1"/>
</dbReference>
<dbReference type="Pfam" id="PF13193">
    <property type="entry name" value="AMP-binding_C"/>
    <property type="match status" value="1"/>
</dbReference>
<proteinExistence type="predicted"/>
<dbReference type="InterPro" id="IPR045851">
    <property type="entry name" value="AMP-bd_C_sf"/>
</dbReference>
<evidence type="ECO:0000313" key="7">
    <source>
        <dbReference type="EMBL" id="UYM17022.1"/>
    </source>
</evidence>
<dbReference type="InterPro" id="IPR025110">
    <property type="entry name" value="AMP-bd_C"/>
</dbReference>
<evidence type="ECO:0000313" key="8">
    <source>
        <dbReference type="Proteomes" id="UP001163255"/>
    </source>
</evidence>
<dbReference type="InterPro" id="IPR000873">
    <property type="entry name" value="AMP-dep_synth/lig_dom"/>
</dbReference>
<feature type="domain" description="AMP-dependent synthetase/ligase" evidence="5">
    <location>
        <begin position="14"/>
        <end position="334"/>
    </location>
</feature>
<dbReference type="SUPFAM" id="SSF56801">
    <property type="entry name" value="Acetyl-CoA synthetase-like"/>
    <property type="match status" value="1"/>
</dbReference>
<dbReference type="NCBIfam" id="TIGR01923">
    <property type="entry name" value="menE"/>
    <property type="match status" value="1"/>
</dbReference>